<feature type="domain" description="U3 small nucleolar RNA-associated protein 13 C-terminal" evidence="7">
    <location>
        <begin position="682"/>
        <end position="815"/>
    </location>
</feature>
<name>A0AAJ7XHG7_PETMA</name>
<dbReference type="Gene3D" id="2.130.10.10">
    <property type="entry name" value="YVTN repeat-like/Quinoprotein amine dehydrogenase"/>
    <property type="match status" value="4"/>
</dbReference>
<protein>
    <submittedName>
        <fullName evidence="9">Transducin beta-like protein 3</fullName>
    </submittedName>
</protein>
<dbReference type="InterPro" id="IPR001680">
    <property type="entry name" value="WD40_rpt"/>
</dbReference>
<feature type="repeat" description="WD" evidence="5">
    <location>
        <begin position="104"/>
        <end position="137"/>
    </location>
</feature>
<accession>A0AAJ7XHG7</accession>
<feature type="repeat" description="WD" evidence="5">
    <location>
        <begin position="586"/>
        <end position="627"/>
    </location>
</feature>
<dbReference type="FunFam" id="2.130.10.10:FF:001054">
    <property type="entry name" value="Transducin (beta)-like 3"/>
    <property type="match status" value="1"/>
</dbReference>
<feature type="compositionally biased region" description="Acidic residues" evidence="6">
    <location>
        <begin position="902"/>
        <end position="915"/>
    </location>
</feature>
<dbReference type="PROSITE" id="PS00678">
    <property type="entry name" value="WD_REPEATS_1"/>
    <property type="match status" value="4"/>
</dbReference>
<dbReference type="GO" id="GO:0030686">
    <property type="term" value="C:90S preribosome"/>
    <property type="evidence" value="ECO:0007669"/>
    <property type="project" value="TreeGrafter"/>
</dbReference>
<reference evidence="9" key="1">
    <citation type="submission" date="2025-08" db="UniProtKB">
        <authorList>
            <consortium name="RefSeq"/>
        </authorList>
    </citation>
    <scope>IDENTIFICATION</scope>
    <source>
        <tissue evidence="9">Sperm</tissue>
    </source>
</reference>
<evidence type="ECO:0000256" key="6">
    <source>
        <dbReference type="SAM" id="MobiDB-lite"/>
    </source>
</evidence>
<keyword evidence="2 5" id="KW-0853">WD repeat</keyword>
<feature type="region of interest" description="Disordered" evidence="6">
    <location>
        <begin position="840"/>
        <end position="949"/>
    </location>
</feature>
<feature type="compositionally biased region" description="Low complexity" evidence="6">
    <location>
        <begin position="291"/>
        <end position="305"/>
    </location>
</feature>
<dbReference type="FunFam" id="2.130.10.10:FF:000230">
    <property type="entry name" value="Transducin beta-like protein 3"/>
    <property type="match status" value="1"/>
</dbReference>
<keyword evidence="3" id="KW-0677">Repeat</keyword>
<dbReference type="PANTHER" id="PTHR19854">
    <property type="entry name" value="TRANSDUCIN BETA-LIKE 3"/>
    <property type="match status" value="1"/>
</dbReference>
<dbReference type="PANTHER" id="PTHR19854:SF15">
    <property type="entry name" value="TRANSDUCIN BETA-LIKE PROTEIN 3"/>
    <property type="match status" value="1"/>
</dbReference>
<dbReference type="AlphaFoldDB" id="A0AAJ7XHG7"/>
<evidence type="ECO:0000256" key="5">
    <source>
        <dbReference type="PROSITE-ProRule" id="PRU00221"/>
    </source>
</evidence>
<evidence type="ECO:0000256" key="1">
    <source>
        <dbReference type="ARBA" id="ARBA00004604"/>
    </source>
</evidence>
<dbReference type="InterPro" id="IPR011047">
    <property type="entry name" value="Quinoprotein_ADH-like_sf"/>
</dbReference>
<evidence type="ECO:0000256" key="3">
    <source>
        <dbReference type="ARBA" id="ARBA00022737"/>
    </source>
</evidence>
<feature type="repeat" description="WD" evidence="5">
    <location>
        <begin position="491"/>
        <end position="532"/>
    </location>
</feature>
<evidence type="ECO:0000256" key="4">
    <source>
        <dbReference type="ARBA" id="ARBA00023242"/>
    </source>
</evidence>
<feature type="repeat" description="WD" evidence="5">
    <location>
        <begin position="437"/>
        <end position="471"/>
    </location>
</feature>
<dbReference type="InterPro" id="IPR015943">
    <property type="entry name" value="WD40/YVTN_repeat-like_dom_sf"/>
</dbReference>
<evidence type="ECO:0000259" key="7">
    <source>
        <dbReference type="Pfam" id="PF08625"/>
    </source>
</evidence>
<keyword evidence="4" id="KW-0539">Nucleus</keyword>
<dbReference type="PROSITE" id="PS50082">
    <property type="entry name" value="WD_REPEATS_2"/>
    <property type="match status" value="9"/>
</dbReference>
<dbReference type="PRINTS" id="PR00320">
    <property type="entry name" value="GPROTEINBRPT"/>
</dbReference>
<dbReference type="InterPro" id="IPR013934">
    <property type="entry name" value="Utp13_C"/>
</dbReference>
<evidence type="ECO:0000313" key="8">
    <source>
        <dbReference type="Proteomes" id="UP001318040"/>
    </source>
</evidence>
<dbReference type="RefSeq" id="XP_032834500.1">
    <property type="nucleotide sequence ID" value="XM_032978609.1"/>
</dbReference>
<evidence type="ECO:0000313" key="9">
    <source>
        <dbReference type="RefSeq" id="XP_032834500.1"/>
    </source>
</evidence>
<keyword evidence="8" id="KW-1185">Reference proteome</keyword>
<comment type="subcellular location">
    <subcellularLocation>
        <location evidence="1">Nucleus</location>
        <location evidence="1">Nucleolus</location>
    </subcellularLocation>
</comment>
<dbReference type="GO" id="GO:0000480">
    <property type="term" value="P:endonucleolytic cleavage in 5'-ETS of tricistronic rRNA transcript (SSU-rRNA, 5.8S rRNA, LSU-rRNA)"/>
    <property type="evidence" value="ECO:0007669"/>
    <property type="project" value="TreeGrafter"/>
</dbReference>
<feature type="region of interest" description="Disordered" evidence="6">
    <location>
        <begin position="286"/>
        <end position="305"/>
    </location>
</feature>
<dbReference type="CTD" id="10607"/>
<dbReference type="PROSITE" id="PS50294">
    <property type="entry name" value="WD_REPEATS_REGION"/>
    <property type="match status" value="8"/>
</dbReference>
<dbReference type="GO" id="GO:0034511">
    <property type="term" value="F:U3 snoRNA binding"/>
    <property type="evidence" value="ECO:0007669"/>
    <property type="project" value="TreeGrafter"/>
</dbReference>
<feature type="repeat" description="WD" evidence="5">
    <location>
        <begin position="628"/>
        <end position="660"/>
    </location>
</feature>
<dbReference type="GO" id="GO:0000472">
    <property type="term" value="P:endonucleolytic cleavage to generate mature 5'-end of SSU-rRNA from (SSU-rRNA, 5.8S rRNA, LSU-rRNA)"/>
    <property type="evidence" value="ECO:0007669"/>
    <property type="project" value="TreeGrafter"/>
</dbReference>
<proteinExistence type="predicted"/>
<dbReference type="InterPro" id="IPR020472">
    <property type="entry name" value="WD40_PAC1"/>
</dbReference>
<dbReference type="InterPro" id="IPR019775">
    <property type="entry name" value="WD40_repeat_CS"/>
</dbReference>
<dbReference type="CDD" id="cd00200">
    <property type="entry name" value="WD40"/>
    <property type="match status" value="2"/>
</dbReference>
<feature type="compositionally biased region" description="Acidic residues" evidence="6">
    <location>
        <begin position="868"/>
        <end position="877"/>
    </location>
</feature>
<feature type="repeat" description="WD" evidence="5">
    <location>
        <begin position="146"/>
        <end position="189"/>
    </location>
</feature>
<dbReference type="InterPro" id="IPR036322">
    <property type="entry name" value="WD40_repeat_dom_sf"/>
</dbReference>
<dbReference type="GO" id="GO:0032040">
    <property type="term" value="C:small-subunit processome"/>
    <property type="evidence" value="ECO:0007669"/>
    <property type="project" value="InterPro"/>
</dbReference>
<dbReference type="Proteomes" id="UP001318040">
    <property type="component" value="Chromosome 3"/>
</dbReference>
<dbReference type="SUPFAM" id="SSF50998">
    <property type="entry name" value="Quinoprotein alcohol dehydrogenase-like"/>
    <property type="match status" value="1"/>
</dbReference>
<dbReference type="Pfam" id="PF00400">
    <property type="entry name" value="WD40"/>
    <property type="match status" value="9"/>
</dbReference>
<feature type="repeat" description="WD" evidence="5">
    <location>
        <begin position="190"/>
        <end position="231"/>
    </location>
</feature>
<dbReference type="SMART" id="SM00320">
    <property type="entry name" value="WD40"/>
    <property type="match status" value="12"/>
</dbReference>
<feature type="repeat" description="WD" evidence="5">
    <location>
        <begin position="391"/>
        <end position="425"/>
    </location>
</feature>
<gene>
    <name evidence="9" type="primary">TBL3</name>
</gene>
<evidence type="ECO:0000256" key="2">
    <source>
        <dbReference type="ARBA" id="ARBA00022574"/>
    </source>
</evidence>
<sequence length="949" mass="102433">MAEEKPLQLKDNYTVSYKFEPFYSGGKVQFSGDGQRLLCTCGTKVQVLDVSTGKVMHTIAQEDEEDVTCFVLSPDDEVMVTASRAMLLRQWAWRDAAVCQRTWKAVHVAPIVSMAFDATSTLLATGSSDATIKVWDIVKQYCTHNFRGSSGVVGVVAFHPDTSCPRVLSAASDCKIRVWDLQSGACSATLDGHYSAVTALRFACDGRTLLSAGRDSVVLLWELEAGVVRKTVPVYEPLEDLVVLPEEGDQSALGVEGKGIHFVTAGSKGTLRVWDAANARCVFTAPPPEAGSPGDDAAAAAASAGPGDGAERTIVQAHLVPALGQIAAVTSDHNIILHALGGLTVAKQFVGYNDEVLDVKFLGKTDSHVAVATNSAQIKIFQLDSSHCQLLHGHRDMVLALDVSRRGTMLASSSKDRTVRVWSMEEASGHVRCVAVATGHAHAVGAVAWSRLKDGFLVSGSQDCTLKLWDLPKGLSSSGTATTALTCRFTEKAHDKDVNSVAVSPNDRLVASGSQDHTVRLWAVAAKKKKEEEGGGGVGPVAVLRGHRRGVWAVAFSPMDQVVASASADGSVRLWGLHDFACLKTFEGHDASVLKVVFVARGTQLLTSGSDGLVKLWTIKTNECVRTLDAHDGKVWGLHGSRDDERVLTGGSDACIVLWKDVTQEEQEEERKKEEEQLLKRQELSNLLHEKKYLKALRLAISLDQPHTTLTVIQAILDETGGREDLEATIAKLRQDQKESLLKFAVTWNTNSRSCHEAHAVLATLFRHVPPGDLLRFANVQPAVEALLPYSERHFQRMGRLLQAAMFVDYTWRSMRLLSDFKSTDAMEVDGVDAARPSFRVDKIGARPPSGNAGTADASDGSVSGFESESESSDDDDCKATEVPRTRRGKATPAPKSSSEDSGSESELSEEDEEKEQPCSTSDEDSAALGFEAKPQTKVAGRVTRAHHC</sequence>
<dbReference type="SUPFAM" id="SSF50978">
    <property type="entry name" value="WD40 repeat-like"/>
    <property type="match status" value="1"/>
</dbReference>
<feature type="repeat" description="WD" evidence="5">
    <location>
        <begin position="544"/>
        <end position="585"/>
    </location>
</feature>
<dbReference type="KEGG" id="pmrn:116956783"/>
<dbReference type="Pfam" id="PF08625">
    <property type="entry name" value="Utp13"/>
    <property type="match status" value="1"/>
</dbReference>
<organism evidence="8 9">
    <name type="scientific">Petromyzon marinus</name>
    <name type="common">Sea lamprey</name>
    <dbReference type="NCBI Taxonomy" id="7757"/>
    <lineage>
        <taxon>Eukaryota</taxon>
        <taxon>Metazoa</taxon>
        <taxon>Chordata</taxon>
        <taxon>Craniata</taxon>
        <taxon>Vertebrata</taxon>
        <taxon>Cyclostomata</taxon>
        <taxon>Hyperoartia</taxon>
        <taxon>Petromyzontiformes</taxon>
        <taxon>Petromyzontidae</taxon>
        <taxon>Petromyzon</taxon>
    </lineage>
</organism>